<dbReference type="EMBL" id="CACRXK020002810">
    <property type="protein sequence ID" value="CAB3996152.1"/>
    <property type="molecule type" value="Genomic_DNA"/>
</dbReference>
<evidence type="ECO:0000313" key="3">
    <source>
        <dbReference type="EMBL" id="CAB3996152.1"/>
    </source>
</evidence>
<evidence type="ECO:0000256" key="1">
    <source>
        <dbReference type="SAM" id="MobiDB-lite"/>
    </source>
</evidence>
<feature type="compositionally biased region" description="Low complexity" evidence="1">
    <location>
        <begin position="145"/>
        <end position="166"/>
    </location>
</feature>
<accession>A0A6S7H0N7</accession>
<feature type="domain" description="Mutator-like transposase" evidence="2">
    <location>
        <begin position="449"/>
        <end position="567"/>
    </location>
</feature>
<feature type="region of interest" description="Disordered" evidence="1">
    <location>
        <begin position="94"/>
        <end position="199"/>
    </location>
</feature>
<name>A0A6S7H0N7_PARCT</name>
<dbReference type="Proteomes" id="UP001152795">
    <property type="component" value="Unassembled WGS sequence"/>
</dbReference>
<dbReference type="AlphaFoldDB" id="A0A6S7H0N7"/>
<organism evidence="3 4">
    <name type="scientific">Paramuricea clavata</name>
    <name type="common">Red gorgonian</name>
    <name type="synonym">Violescent sea-whip</name>
    <dbReference type="NCBI Taxonomy" id="317549"/>
    <lineage>
        <taxon>Eukaryota</taxon>
        <taxon>Metazoa</taxon>
        <taxon>Cnidaria</taxon>
        <taxon>Anthozoa</taxon>
        <taxon>Octocorallia</taxon>
        <taxon>Malacalcyonacea</taxon>
        <taxon>Plexauridae</taxon>
        <taxon>Paramuricea</taxon>
    </lineage>
</organism>
<gene>
    <name evidence="3" type="ORF">PACLA_8A072715</name>
</gene>
<keyword evidence="4" id="KW-1185">Reference proteome</keyword>
<evidence type="ECO:0000259" key="2">
    <source>
        <dbReference type="Pfam" id="PF20700"/>
    </source>
</evidence>
<feature type="compositionally biased region" description="Basic and acidic residues" evidence="1">
    <location>
        <begin position="234"/>
        <end position="243"/>
    </location>
</feature>
<dbReference type="PANTHER" id="PTHR31751:SF42">
    <property type="entry name" value="PROTEIN CBG10204"/>
    <property type="match status" value="1"/>
</dbReference>
<evidence type="ECO:0000313" key="4">
    <source>
        <dbReference type="Proteomes" id="UP001152795"/>
    </source>
</evidence>
<proteinExistence type="predicted"/>
<feature type="compositionally biased region" description="Acidic residues" evidence="1">
    <location>
        <begin position="186"/>
        <end position="197"/>
    </location>
</feature>
<reference evidence="3" key="1">
    <citation type="submission" date="2020-04" db="EMBL/GenBank/DDBJ databases">
        <authorList>
            <person name="Alioto T."/>
            <person name="Alioto T."/>
            <person name="Gomez Garrido J."/>
        </authorList>
    </citation>
    <scope>NUCLEOTIDE SEQUENCE</scope>
    <source>
        <strain evidence="3">A484AB</strain>
    </source>
</reference>
<dbReference type="InterPro" id="IPR049012">
    <property type="entry name" value="Mutator_transp_dom"/>
</dbReference>
<feature type="region of interest" description="Disordered" evidence="1">
    <location>
        <begin position="231"/>
        <end position="261"/>
    </location>
</feature>
<feature type="compositionally biased region" description="Polar residues" evidence="1">
    <location>
        <begin position="244"/>
        <end position="261"/>
    </location>
</feature>
<protein>
    <recommendedName>
        <fullName evidence="2">Mutator-like transposase domain-containing protein</fullName>
    </recommendedName>
</protein>
<sequence>MADRTPSLPSTSKESRKEYYKIRDASKVYLFGVFQRWREFRDANNIKTDKDAAEVLLDTYYNSKSKNSCVSVESQTDPEEVGPVSSTACLQEIQPITPRSGPQTRQAVRDSLPSPVLTSTPRPCASGFTRTSSFPSPVSDINPVSPLARSSRRSLLCESSPLSSRSTRIREVPVDISPLEETLTASDEDSGSDDDGSLETTLTATSLLPINENYELPLAETSIEEEVFNTNLGGHDDIGEHEQQLTGNGESDSTGYTSSVQGVTPDKAVQMEKCIVFTDTLVSLLKELHGSICKRQGCGRLLEYQRRYLGTCLVVSWQCSAGHRGGRWAAQPTCEKIRAGNLMLASALLLSGNSFTKVGLMFRFCNIQYFSKTLFCQYQSLYIAPAVNEFWEQHKQELWDQKSGQDVKLSGDGRNDSPGHSAQYCTYSLADNDDCAILQMNIVDVREAAGKSNNMERIGFERGMDKLLTSQMCIKEVVTDGHLEIAALMKSADKYKEIRHQNDVWHGGKSLNKKINAAAKTKANEDLALWAPSVRNHFWYCSKNCEKDVKNMKDKWIGILHHVVNEHVWILEEGSNGAKCDHDPLTQEERNKPWLKKGSQAHKALTKIVMDTRFLNTLKYYTYFR</sequence>
<dbReference type="OrthoDB" id="9934617at2759"/>
<dbReference type="Pfam" id="PF20700">
    <property type="entry name" value="Mutator"/>
    <property type="match status" value="1"/>
</dbReference>
<dbReference type="PANTHER" id="PTHR31751">
    <property type="entry name" value="SI:CH211-108C17.2-RELATED-RELATED"/>
    <property type="match status" value="1"/>
</dbReference>
<comment type="caution">
    <text evidence="3">The sequence shown here is derived from an EMBL/GenBank/DDBJ whole genome shotgun (WGS) entry which is preliminary data.</text>
</comment>